<evidence type="ECO:0000256" key="3">
    <source>
        <dbReference type="ARBA" id="ARBA00022679"/>
    </source>
</evidence>
<sequence>MGISDFETVKPISKGAFGVVYLCRHKLDGQLYAVKVLKKADVRRKNQFKYVKAEKTIMAAVDCPFVVKLICSFQTRENLYLVMEYVQGGDCYTLLQGIGSLSEEWARQYMAEMVLALEYLHNKRIIHRDLKPDNILINSDGHLKLTDFGLSDMGLMDKSELSVLATPTTPAGMTPARLRSPRHRSPDIVGTPEYLSPEILLGQEHSFGVDWWALGIILFEFLTGLPPFTGDTPE</sequence>
<evidence type="ECO:0000313" key="11">
    <source>
        <dbReference type="Proteomes" id="UP000011087"/>
    </source>
</evidence>
<evidence type="ECO:0000256" key="6">
    <source>
        <dbReference type="ARBA" id="ARBA00022840"/>
    </source>
</evidence>
<evidence type="ECO:0000256" key="2">
    <source>
        <dbReference type="ARBA" id="ARBA00022527"/>
    </source>
</evidence>
<dbReference type="SMART" id="SM00220">
    <property type="entry name" value="S_TKc"/>
    <property type="match status" value="1"/>
</dbReference>
<dbReference type="PROSITE" id="PS50011">
    <property type="entry name" value="PROTEIN_KINASE_DOM"/>
    <property type="match status" value="1"/>
</dbReference>
<evidence type="ECO:0000256" key="5">
    <source>
        <dbReference type="ARBA" id="ARBA00022777"/>
    </source>
</evidence>
<dbReference type="PANTHER" id="PTHR24356">
    <property type="entry name" value="SERINE/THREONINE-PROTEIN KINASE"/>
    <property type="match status" value="1"/>
</dbReference>
<evidence type="ECO:0000313" key="10">
    <source>
        <dbReference type="EnsemblProtists" id="EKX34402"/>
    </source>
</evidence>
<keyword evidence="5" id="KW-0418">Kinase</keyword>
<proteinExistence type="predicted"/>
<comment type="catalytic activity">
    <reaction evidence="7">
        <text>L-threonyl-[protein] + ATP = O-phospho-L-threonyl-[protein] + ADP + H(+)</text>
        <dbReference type="Rhea" id="RHEA:46608"/>
        <dbReference type="Rhea" id="RHEA-COMP:11060"/>
        <dbReference type="Rhea" id="RHEA-COMP:11605"/>
        <dbReference type="ChEBI" id="CHEBI:15378"/>
        <dbReference type="ChEBI" id="CHEBI:30013"/>
        <dbReference type="ChEBI" id="CHEBI:30616"/>
        <dbReference type="ChEBI" id="CHEBI:61977"/>
        <dbReference type="ChEBI" id="CHEBI:456216"/>
        <dbReference type="EC" id="2.7.11.1"/>
    </reaction>
</comment>
<keyword evidence="2" id="KW-0723">Serine/threonine-protein kinase</keyword>
<keyword evidence="3" id="KW-0808">Transferase</keyword>
<name>A0A0C3SRW4_GUITC</name>
<keyword evidence="11" id="KW-1185">Reference proteome</keyword>
<keyword evidence="6" id="KW-0067">ATP-binding</keyword>
<feature type="domain" description="Protein kinase" evidence="9">
    <location>
        <begin position="6"/>
        <end position="234"/>
    </location>
</feature>
<reference evidence="11" key="2">
    <citation type="submission" date="2012-11" db="EMBL/GenBank/DDBJ databases">
        <authorList>
            <person name="Kuo A."/>
            <person name="Curtis B.A."/>
            <person name="Tanifuji G."/>
            <person name="Burki F."/>
            <person name="Gruber A."/>
            <person name="Irimia M."/>
            <person name="Maruyama S."/>
            <person name="Arias M.C."/>
            <person name="Ball S.G."/>
            <person name="Gile G.H."/>
            <person name="Hirakawa Y."/>
            <person name="Hopkins J.F."/>
            <person name="Rensing S.A."/>
            <person name="Schmutz J."/>
            <person name="Symeonidi A."/>
            <person name="Elias M."/>
            <person name="Eveleigh R.J."/>
            <person name="Herman E.K."/>
            <person name="Klute M.J."/>
            <person name="Nakayama T."/>
            <person name="Obornik M."/>
            <person name="Reyes-Prieto A."/>
            <person name="Armbrust E.V."/>
            <person name="Aves S.J."/>
            <person name="Beiko R.G."/>
            <person name="Coutinho P."/>
            <person name="Dacks J.B."/>
            <person name="Durnford D.G."/>
            <person name="Fast N.M."/>
            <person name="Green B.R."/>
            <person name="Grisdale C."/>
            <person name="Hempe F."/>
            <person name="Henrissat B."/>
            <person name="Hoppner M.P."/>
            <person name="Ishida K.-I."/>
            <person name="Kim E."/>
            <person name="Koreny L."/>
            <person name="Kroth P.G."/>
            <person name="Liu Y."/>
            <person name="Malik S.-B."/>
            <person name="Maier U.G."/>
            <person name="McRose D."/>
            <person name="Mock T."/>
            <person name="Neilson J.A."/>
            <person name="Onodera N.T."/>
            <person name="Poole A.M."/>
            <person name="Pritham E.J."/>
            <person name="Richards T.A."/>
            <person name="Rocap G."/>
            <person name="Roy S.W."/>
            <person name="Sarai C."/>
            <person name="Schaack S."/>
            <person name="Shirato S."/>
            <person name="Slamovits C.H."/>
            <person name="Spencer D.F."/>
            <person name="Suzuki S."/>
            <person name="Worden A.Z."/>
            <person name="Zauner S."/>
            <person name="Barry K."/>
            <person name="Bell C."/>
            <person name="Bharti A.K."/>
            <person name="Crow J.A."/>
            <person name="Grimwood J."/>
            <person name="Kramer R."/>
            <person name="Lindquist E."/>
            <person name="Lucas S."/>
            <person name="Salamov A."/>
            <person name="McFadden G.I."/>
            <person name="Lane C.E."/>
            <person name="Keeling P.J."/>
            <person name="Gray M.W."/>
            <person name="Grigoriev I.V."/>
            <person name="Archibald J.M."/>
        </authorList>
    </citation>
    <scope>NUCLEOTIDE SEQUENCE</scope>
    <source>
        <strain evidence="11">CCMP2712</strain>
    </source>
</reference>
<evidence type="ECO:0000256" key="4">
    <source>
        <dbReference type="ARBA" id="ARBA00022741"/>
    </source>
</evidence>
<evidence type="ECO:0000259" key="9">
    <source>
        <dbReference type="PROSITE" id="PS50011"/>
    </source>
</evidence>
<evidence type="ECO:0000256" key="1">
    <source>
        <dbReference type="ARBA" id="ARBA00012513"/>
    </source>
</evidence>
<dbReference type="InterPro" id="IPR000719">
    <property type="entry name" value="Prot_kinase_dom"/>
</dbReference>
<dbReference type="CDD" id="cd05579">
    <property type="entry name" value="STKc_MAST_like"/>
    <property type="match status" value="1"/>
</dbReference>
<dbReference type="EC" id="2.7.11.1" evidence="1"/>
<dbReference type="OMA" id="NCETTRF"/>
<reference evidence="11" key="1">
    <citation type="journal article" date="2012" name="Nature">
        <title>Algal genomes reveal evolutionary mosaicism and the fate of nucleomorphs.</title>
        <authorList>
            <consortium name="DOE Joint Genome Institute"/>
            <person name="Curtis B.A."/>
            <person name="Tanifuji G."/>
            <person name="Burki F."/>
            <person name="Gruber A."/>
            <person name="Irimia M."/>
            <person name="Maruyama S."/>
            <person name="Arias M.C."/>
            <person name="Ball S.G."/>
            <person name="Gile G.H."/>
            <person name="Hirakawa Y."/>
            <person name="Hopkins J.F."/>
            <person name="Kuo A."/>
            <person name="Rensing S.A."/>
            <person name="Schmutz J."/>
            <person name="Symeonidi A."/>
            <person name="Elias M."/>
            <person name="Eveleigh R.J."/>
            <person name="Herman E.K."/>
            <person name="Klute M.J."/>
            <person name="Nakayama T."/>
            <person name="Obornik M."/>
            <person name="Reyes-Prieto A."/>
            <person name="Armbrust E.V."/>
            <person name="Aves S.J."/>
            <person name="Beiko R.G."/>
            <person name="Coutinho P."/>
            <person name="Dacks J.B."/>
            <person name="Durnford D.G."/>
            <person name="Fast N.M."/>
            <person name="Green B.R."/>
            <person name="Grisdale C.J."/>
            <person name="Hempel F."/>
            <person name="Henrissat B."/>
            <person name="Hoppner M.P."/>
            <person name="Ishida K."/>
            <person name="Kim E."/>
            <person name="Koreny L."/>
            <person name="Kroth P.G."/>
            <person name="Liu Y."/>
            <person name="Malik S.B."/>
            <person name="Maier U.G."/>
            <person name="McRose D."/>
            <person name="Mock T."/>
            <person name="Neilson J.A."/>
            <person name="Onodera N.T."/>
            <person name="Poole A.M."/>
            <person name="Pritham E.J."/>
            <person name="Richards T.A."/>
            <person name="Rocap G."/>
            <person name="Roy S.W."/>
            <person name="Sarai C."/>
            <person name="Schaack S."/>
            <person name="Shirato S."/>
            <person name="Slamovits C.H."/>
            <person name="Spencer D.F."/>
            <person name="Suzuki S."/>
            <person name="Worden A.Z."/>
            <person name="Zauner S."/>
            <person name="Barry K."/>
            <person name="Bell C."/>
            <person name="Bharti A.K."/>
            <person name="Crow J.A."/>
            <person name="Grimwood J."/>
            <person name="Kramer R."/>
            <person name="Lindquist E."/>
            <person name="Lucas S."/>
            <person name="Salamov A."/>
            <person name="McFadden G.I."/>
            <person name="Lane C.E."/>
            <person name="Keeling P.J."/>
            <person name="Gray M.W."/>
            <person name="Grigoriev I.V."/>
            <person name="Archibald J.M."/>
        </authorList>
    </citation>
    <scope>NUCLEOTIDE SEQUENCE</scope>
    <source>
        <strain evidence="11">CCMP2712</strain>
    </source>
</reference>
<dbReference type="Gene3D" id="3.30.200.20">
    <property type="entry name" value="Phosphorylase Kinase, domain 1"/>
    <property type="match status" value="1"/>
</dbReference>
<dbReference type="Gene3D" id="1.10.510.10">
    <property type="entry name" value="Transferase(Phosphotransferase) domain 1"/>
    <property type="match status" value="1"/>
</dbReference>
<dbReference type="HOGENOM" id="CLU_000288_63_0_1"/>
<comment type="catalytic activity">
    <reaction evidence="8">
        <text>L-seryl-[protein] + ATP = O-phospho-L-seryl-[protein] + ADP + H(+)</text>
        <dbReference type="Rhea" id="RHEA:17989"/>
        <dbReference type="Rhea" id="RHEA-COMP:9863"/>
        <dbReference type="Rhea" id="RHEA-COMP:11604"/>
        <dbReference type="ChEBI" id="CHEBI:15378"/>
        <dbReference type="ChEBI" id="CHEBI:29999"/>
        <dbReference type="ChEBI" id="CHEBI:30616"/>
        <dbReference type="ChEBI" id="CHEBI:83421"/>
        <dbReference type="ChEBI" id="CHEBI:456216"/>
        <dbReference type="EC" id="2.7.11.1"/>
    </reaction>
</comment>
<dbReference type="eggNOG" id="KOG0606">
    <property type="taxonomic scope" value="Eukaryota"/>
</dbReference>
<dbReference type="PIRSF" id="PIRSF000654">
    <property type="entry name" value="Integrin-linked_kinase"/>
    <property type="match status" value="1"/>
</dbReference>
<dbReference type="InterPro" id="IPR050236">
    <property type="entry name" value="Ser_Thr_kinase_AGC"/>
</dbReference>
<dbReference type="PaxDb" id="55529-EKX34402"/>
<keyword evidence="4" id="KW-0547">Nucleotide-binding</keyword>
<accession>A0A0C3SRW4</accession>
<organism evidence="10 11">
    <name type="scientific">Guillardia theta (strain CCMP2712)</name>
    <name type="common">Cryptophyte</name>
    <dbReference type="NCBI Taxonomy" id="905079"/>
    <lineage>
        <taxon>Eukaryota</taxon>
        <taxon>Cryptophyceae</taxon>
        <taxon>Pyrenomonadales</taxon>
        <taxon>Geminigeraceae</taxon>
        <taxon>Guillardia</taxon>
    </lineage>
</organism>
<reference evidence="10" key="3">
    <citation type="submission" date="2015-06" db="UniProtKB">
        <authorList>
            <consortium name="EnsemblProtists"/>
        </authorList>
    </citation>
    <scope>IDENTIFICATION</scope>
</reference>
<dbReference type="Proteomes" id="UP000011087">
    <property type="component" value="Unassembled WGS sequence"/>
</dbReference>
<dbReference type="Pfam" id="PF00069">
    <property type="entry name" value="Pkinase"/>
    <property type="match status" value="1"/>
</dbReference>
<dbReference type="SUPFAM" id="SSF56112">
    <property type="entry name" value="Protein kinase-like (PK-like)"/>
    <property type="match status" value="1"/>
</dbReference>
<dbReference type="PROSITE" id="PS00108">
    <property type="entry name" value="PROTEIN_KINASE_ST"/>
    <property type="match status" value="1"/>
</dbReference>
<dbReference type="InterPro" id="IPR011009">
    <property type="entry name" value="Kinase-like_dom_sf"/>
</dbReference>
<dbReference type="PANTHER" id="PTHR24356:SF1">
    <property type="entry name" value="SERINE_THREONINE-PROTEIN KINASE GREATWALL"/>
    <property type="match status" value="1"/>
</dbReference>
<dbReference type="STRING" id="905079.L1IE88"/>
<dbReference type="OrthoDB" id="162894at2759"/>
<evidence type="ECO:0000256" key="8">
    <source>
        <dbReference type="ARBA" id="ARBA00048679"/>
    </source>
</evidence>
<dbReference type="EnsemblProtists" id="EKX34402">
    <property type="protein sequence ID" value="EKX34402"/>
    <property type="gene ID" value="GUITHDRAFT_56792"/>
</dbReference>
<evidence type="ECO:0000256" key="7">
    <source>
        <dbReference type="ARBA" id="ARBA00047899"/>
    </source>
</evidence>
<protein>
    <recommendedName>
        <fullName evidence="1">non-specific serine/threonine protein kinase</fullName>
        <ecNumber evidence="1">2.7.11.1</ecNumber>
    </recommendedName>
</protein>
<dbReference type="InterPro" id="IPR008271">
    <property type="entry name" value="Ser/Thr_kinase_AS"/>
</dbReference>